<evidence type="ECO:0000313" key="1">
    <source>
        <dbReference type="EMBL" id="GFA65932.1"/>
    </source>
</evidence>
<gene>
    <name evidence="1" type="ORF">Tci_637904</name>
</gene>
<evidence type="ECO:0008006" key="2">
    <source>
        <dbReference type="Google" id="ProtNLM"/>
    </source>
</evidence>
<comment type="caution">
    <text evidence="1">The sequence shown here is derived from an EMBL/GenBank/DDBJ whole genome shotgun (WGS) entry which is preliminary data.</text>
</comment>
<name>A0A699K1A5_TANCI</name>
<protein>
    <recommendedName>
        <fullName evidence="2">RNA-directed DNA polymerase, eukaryota, reverse transcriptase zinc-binding domain protein</fullName>
    </recommendedName>
</protein>
<proteinExistence type="predicted"/>
<accession>A0A699K1A5</accession>
<reference evidence="1" key="1">
    <citation type="journal article" date="2019" name="Sci. Rep.">
        <title>Draft genome of Tanacetum cinerariifolium, the natural source of mosquito coil.</title>
        <authorList>
            <person name="Yamashiro T."/>
            <person name="Shiraishi A."/>
            <person name="Satake H."/>
            <person name="Nakayama K."/>
        </authorList>
    </citation>
    <scope>NUCLEOTIDE SEQUENCE</scope>
</reference>
<organism evidence="1">
    <name type="scientific">Tanacetum cinerariifolium</name>
    <name type="common">Dalmatian daisy</name>
    <name type="synonym">Chrysanthemum cinerariifolium</name>
    <dbReference type="NCBI Taxonomy" id="118510"/>
    <lineage>
        <taxon>Eukaryota</taxon>
        <taxon>Viridiplantae</taxon>
        <taxon>Streptophyta</taxon>
        <taxon>Embryophyta</taxon>
        <taxon>Tracheophyta</taxon>
        <taxon>Spermatophyta</taxon>
        <taxon>Magnoliopsida</taxon>
        <taxon>eudicotyledons</taxon>
        <taxon>Gunneridae</taxon>
        <taxon>Pentapetalae</taxon>
        <taxon>asterids</taxon>
        <taxon>campanulids</taxon>
        <taxon>Asterales</taxon>
        <taxon>Asteraceae</taxon>
        <taxon>Asteroideae</taxon>
        <taxon>Anthemideae</taxon>
        <taxon>Anthemidinae</taxon>
        <taxon>Tanacetum</taxon>
    </lineage>
</organism>
<dbReference type="EMBL" id="BKCJ010463692">
    <property type="protein sequence ID" value="GFA65932.1"/>
    <property type="molecule type" value="Genomic_DNA"/>
</dbReference>
<sequence>MVRYFKMKWYEDRNKEVKKEMRLEIKDGWKKIFLSDMKRRIILKKLDRVMVSEKFLDAFVGRQAVFQPFLISEHSPAIMIIPTCGAKKAKSFRFANYTGFINEASEGWNVNVNGHKIYYLVKKLKHIKPILNKLIWKHGDLTASFDKLIFALQIAQSFAEKNPHDKNLKAKTIEALDEYNEAVKDE</sequence>
<dbReference type="AlphaFoldDB" id="A0A699K1A5"/>